<dbReference type="STRING" id="1150368.SAMN02927921_03977"/>
<keyword evidence="1" id="KW-0175">Coiled coil</keyword>
<evidence type="ECO:0000256" key="2">
    <source>
        <dbReference type="SAM" id="Phobius"/>
    </source>
</evidence>
<protein>
    <recommendedName>
        <fullName evidence="5">Anti-sigma factor</fullName>
    </recommendedName>
</protein>
<dbReference type="RefSeq" id="WP_072319209.1">
    <property type="nucleotide sequence ID" value="NZ_FPJE01000034.1"/>
</dbReference>
<evidence type="ECO:0000313" key="4">
    <source>
        <dbReference type="Proteomes" id="UP000182248"/>
    </source>
</evidence>
<keyword evidence="2" id="KW-1133">Transmembrane helix</keyword>
<keyword evidence="2" id="KW-0812">Transmembrane</keyword>
<dbReference type="AlphaFoldDB" id="A0A1K1RTJ6"/>
<evidence type="ECO:0000313" key="3">
    <source>
        <dbReference type="EMBL" id="SFW75218.1"/>
    </source>
</evidence>
<name>A0A1K1RTJ6_9FLAO</name>
<proteinExistence type="predicted"/>
<dbReference type="OrthoDB" id="1441018at2"/>
<feature type="transmembrane region" description="Helical" evidence="2">
    <location>
        <begin position="48"/>
        <end position="69"/>
    </location>
</feature>
<sequence length="200" mass="23252">MKDIRELLEKGYKETDHMPEGHEERFLDRLDREIPPAKQRKQKETGKVWKIAASFLLLGGVAAVLFYGLQHDKDIPDTRQVAGGKDKTEEYARKISLGDLSPDLKKVEEYYVTAINWELSQVEVDSENKQLFDEYMARLGELNKEYQALNRELNDIGPNEQTVVALIDNLKLRLELLYRLKNKLQELKSKNDEKFSDVQV</sequence>
<organism evidence="3 4">
    <name type="scientific">Sinomicrobium oceani</name>
    <dbReference type="NCBI Taxonomy" id="1150368"/>
    <lineage>
        <taxon>Bacteria</taxon>
        <taxon>Pseudomonadati</taxon>
        <taxon>Bacteroidota</taxon>
        <taxon>Flavobacteriia</taxon>
        <taxon>Flavobacteriales</taxon>
        <taxon>Flavobacteriaceae</taxon>
        <taxon>Sinomicrobium</taxon>
    </lineage>
</organism>
<accession>A0A1K1RTJ6</accession>
<dbReference type="EMBL" id="FPJE01000034">
    <property type="protein sequence ID" value="SFW75218.1"/>
    <property type="molecule type" value="Genomic_DNA"/>
</dbReference>
<reference evidence="3 4" key="1">
    <citation type="submission" date="2016-11" db="EMBL/GenBank/DDBJ databases">
        <authorList>
            <person name="Jaros S."/>
            <person name="Januszkiewicz K."/>
            <person name="Wedrychowicz H."/>
        </authorList>
    </citation>
    <scope>NUCLEOTIDE SEQUENCE [LARGE SCALE GENOMIC DNA]</scope>
    <source>
        <strain evidence="3 4">CGMCC 1.12145</strain>
    </source>
</reference>
<evidence type="ECO:0000256" key="1">
    <source>
        <dbReference type="SAM" id="Coils"/>
    </source>
</evidence>
<keyword evidence="4" id="KW-1185">Reference proteome</keyword>
<keyword evidence="2" id="KW-0472">Membrane</keyword>
<evidence type="ECO:0008006" key="5">
    <source>
        <dbReference type="Google" id="ProtNLM"/>
    </source>
</evidence>
<feature type="coiled-coil region" evidence="1">
    <location>
        <begin position="132"/>
        <end position="187"/>
    </location>
</feature>
<gene>
    <name evidence="3" type="ORF">SAMN02927921_03977</name>
</gene>
<dbReference type="Proteomes" id="UP000182248">
    <property type="component" value="Unassembled WGS sequence"/>
</dbReference>